<dbReference type="Proteomes" id="UP000325440">
    <property type="component" value="Unassembled WGS sequence"/>
</dbReference>
<evidence type="ECO:0000313" key="3">
    <source>
        <dbReference type="EMBL" id="VVC40965.1"/>
    </source>
</evidence>
<dbReference type="GO" id="GO:0015074">
    <property type="term" value="P:DNA integration"/>
    <property type="evidence" value="ECO:0007669"/>
    <property type="project" value="InterPro"/>
</dbReference>
<dbReference type="OrthoDB" id="6576283at2759"/>
<dbReference type="PROSITE" id="PS50994">
    <property type="entry name" value="INTEGRASE"/>
    <property type="match status" value="1"/>
</dbReference>
<evidence type="ECO:0000313" key="4">
    <source>
        <dbReference type="Proteomes" id="UP000325440"/>
    </source>
</evidence>
<feature type="domain" description="Integrase catalytic" evidence="2">
    <location>
        <begin position="176"/>
        <end position="337"/>
    </location>
</feature>
<proteinExistence type="predicted"/>
<keyword evidence="4" id="KW-1185">Reference proteome</keyword>
<sequence length="381" mass="43299">MHEHGAADPAEMRTKFDETVAAILSQKRDDNKAFLSADEYRCRLQQLKRSKIALRTAGQKKSTSDYRLVRRYDVLTVDGRERLVRPRGAADDRQRPLFYVTNDELFDVLHKAHCDIGHGGRNRMIAELKTNYCNVTKESVMTYLKLCARCRGRRKPAAAAAAAVSDDAQRKRPPPPPPRPPFCGSRARIELIDMQARVYDGFRFVMDHRDRATNFVHLVPLKSVRPEEIACSLLDIYATFGMPAALESHCGREYVDLVIEHIRSTCDRPGIVYAEPEYDRSRAEDAHGRIRKMLDAWTLRRNCDNWPLALKFLQLQKNCLVHPATGMSPYQAMFGYPASSDWLSSDFACDNNDDGTDGVEKSVDETLSERRRPIISPVVAV</sequence>
<name>A0A5E4NEW6_9HEMI</name>
<dbReference type="InterPro" id="IPR001584">
    <property type="entry name" value="Integrase_cat-core"/>
</dbReference>
<dbReference type="InterPro" id="IPR036397">
    <property type="entry name" value="RNaseH_sf"/>
</dbReference>
<gene>
    <name evidence="3" type="ORF">CINCED_3A015186</name>
</gene>
<evidence type="ECO:0000256" key="1">
    <source>
        <dbReference type="SAM" id="MobiDB-lite"/>
    </source>
</evidence>
<protein>
    <submittedName>
        <fullName evidence="3">Ribonuclease H-like domain,Integrase, catalytic core</fullName>
    </submittedName>
</protein>
<feature type="region of interest" description="Disordered" evidence="1">
    <location>
        <begin position="161"/>
        <end position="183"/>
    </location>
</feature>
<dbReference type="EMBL" id="CABPRJ010001910">
    <property type="protein sequence ID" value="VVC40965.1"/>
    <property type="molecule type" value="Genomic_DNA"/>
</dbReference>
<evidence type="ECO:0000259" key="2">
    <source>
        <dbReference type="PROSITE" id="PS50994"/>
    </source>
</evidence>
<dbReference type="AlphaFoldDB" id="A0A5E4NEW6"/>
<dbReference type="InterPro" id="IPR012337">
    <property type="entry name" value="RNaseH-like_sf"/>
</dbReference>
<organism evidence="3 4">
    <name type="scientific">Cinara cedri</name>
    <dbReference type="NCBI Taxonomy" id="506608"/>
    <lineage>
        <taxon>Eukaryota</taxon>
        <taxon>Metazoa</taxon>
        <taxon>Ecdysozoa</taxon>
        <taxon>Arthropoda</taxon>
        <taxon>Hexapoda</taxon>
        <taxon>Insecta</taxon>
        <taxon>Pterygota</taxon>
        <taxon>Neoptera</taxon>
        <taxon>Paraneoptera</taxon>
        <taxon>Hemiptera</taxon>
        <taxon>Sternorrhyncha</taxon>
        <taxon>Aphidomorpha</taxon>
        <taxon>Aphidoidea</taxon>
        <taxon>Aphididae</taxon>
        <taxon>Lachninae</taxon>
        <taxon>Cinara</taxon>
    </lineage>
</organism>
<accession>A0A5E4NEW6</accession>
<dbReference type="Gene3D" id="3.30.420.10">
    <property type="entry name" value="Ribonuclease H-like superfamily/Ribonuclease H"/>
    <property type="match status" value="1"/>
</dbReference>
<dbReference type="GO" id="GO:0003676">
    <property type="term" value="F:nucleic acid binding"/>
    <property type="evidence" value="ECO:0007669"/>
    <property type="project" value="InterPro"/>
</dbReference>
<reference evidence="3 4" key="1">
    <citation type="submission" date="2019-08" db="EMBL/GenBank/DDBJ databases">
        <authorList>
            <person name="Alioto T."/>
            <person name="Alioto T."/>
            <person name="Gomez Garrido J."/>
        </authorList>
    </citation>
    <scope>NUCLEOTIDE SEQUENCE [LARGE SCALE GENOMIC DNA]</scope>
</reference>
<dbReference type="SUPFAM" id="SSF53098">
    <property type="entry name" value="Ribonuclease H-like"/>
    <property type="match status" value="1"/>
</dbReference>